<feature type="compositionally biased region" description="Basic and acidic residues" evidence="1">
    <location>
        <begin position="383"/>
        <end position="400"/>
    </location>
</feature>
<feature type="region of interest" description="Disordered" evidence="1">
    <location>
        <begin position="374"/>
        <end position="476"/>
    </location>
</feature>
<sequence length="1252" mass="139953">MANISKRHQFGAGQSRRDEECDGPADAASDSDDGLFITQKPVPEAVRSRRRLLHTPSPPSTSPRQEEDEAGPSFPSSLAESRSVTTRRIKNLPKYSFSFVTEKRPRAAWVSARQNRALHNYAMGGFFKCVKELWQGRQRGDDPQAPLPTVDMDGENISPLSDDEDAWSESEDIKVVERTRFVARLKPKCSQPRHNPDTGGISGKRKRRSASEGQEVSRMKTQNKPPTMASTAFPLDTKSSDNNNRHPPRRVLTEKETSDKHVTSDGSILVHTETPGTNRRLNRVSKMLFQGNEREEELCDDSDATYCEPSELQLSPWEHTEKDREASPNVTEPQTDVFTTDDLSQAEDEPESQSLLRSLPVCVTDGYNERVRNVSGAKRRKAKGDCESVEERGDQSHEEPQGLPAARSLCVEAEETPRPTQTSDELELNEENRMANLSQGRRKENTEKRRKKNKLAKEVVGQEEDGNRESEERAEKDSLFLLTGSVANGGEEKKRKVIVEGDEQLPSSVLQPLNDDAERWRKKGKLVNMEETSNMALDLPLISKEQLEETGHCLENTGYSQATEDYESVQERVGESREQPGGVPAARSVHSETAGDNRAEPPATQASDELELNEDNGMENLTRHAILARQEERRIRDSKLTKKRSKKNKLAADDVGQKKNGNRESEVRAEKDSLLSLTCQVVNGGEEKKKNKKENKRKRVAEGDESSVLEPLNDDAETRRKKEKKLVNMEEHGEEATLNMASDLPLISKEQLEETGHSLENTEKKKKKKKKKKRKRIVEGDGDIELLQSSAVSEPLIDDAETQRKKKRRKKEKKLVNTEEHGEEDALDMASDPPLVSKEQEMGRCLENTESSQERLEASCEKKRKKQKKRRRLSDPRDEAQAAVEDGVELNNVSMEESTEQSVKKKKKKKQKGREGLSEGVDVSCTPDKNTKADDVENTQKTKEGPESGDAASVRKKKKKKKKKSETFSRHVSEDAVAQSDDSGSVRKRERRRTPSFLVADAEEKDAQTLEEVEQSSTFSKSAVVSALAGALETESAEMAGGVEPSHDDGVRKKKRKRKRSEVQKDHERDLEEANETRRGALPEATDAGVKRNKKPMRNGSDPVTAAGRSERADDAGHCQTDEAVAFKKKKKNKVAPHHATQGSPPTDSVESEGDASVICSSVSLSRKDKRSAFPLASQKSPGRRAAVSHDQSTSDKASEETRNKPHLASPPSQTRGIPVVNGVSDKKKKKNEHKRTKRQLHNPSEDFLTDS</sequence>
<evidence type="ECO:0000313" key="2">
    <source>
        <dbReference type="EMBL" id="AWP00393.1"/>
    </source>
</evidence>
<feature type="compositionally biased region" description="Basic and acidic residues" evidence="1">
    <location>
        <begin position="569"/>
        <end position="578"/>
    </location>
</feature>
<evidence type="ECO:0000313" key="3">
    <source>
        <dbReference type="Proteomes" id="UP000246464"/>
    </source>
</evidence>
<feature type="compositionally biased region" description="Acidic residues" evidence="1">
    <location>
        <begin position="608"/>
        <end position="617"/>
    </location>
</feature>
<feature type="compositionally biased region" description="Acidic residues" evidence="1">
    <location>
        <begin position="703"/>
        <end position="715"/>
    </location>
</feature>
<feature type="compositionally biased region" description="Basic and acidic residues" evidence="1">
    <location>
        <begin position="465"/>
        <end position="476"/>
    </location>
</feature>
<feature type="compositionally biased region" description="Polar residues" evidence="1">
    <location>
        <begin position="211"/>
        <end position="230"/>
    </location>
</feature>
<accession>A0A2U9B8U9</accession>
<feature type="compositionally biased region" description="Polar residues" evidence="1">
    <location>
        <begin position="74"/>
        <end position="84"/>
    </location>
</feature>
<feature type="region of interest" description="Disordered" evidence="1">
    <location>
        <begin position="316"/>
        <end position="354"/>
    </location>
</feature>
<feature type="compositionally biased region" description="Basic and acidic residues" evidence="1">
    <location>
        <begin position="750"/>
        <end position="763"/>
    </location>
</feature>
<feature type="compositionally biased region" description="Basic and acidic residues" evidence="1">
    <location>
        <begin position="852"/>
        <end position="861"/>
    </location>
</feature>
<feature type="region of interest" description="Disordered" evidence="1">
    <location>
        <begin position="138"/>
        <end position="170"/>
    </location>
</feature>
<feature type="compositionally biased region" description="Basic residues" evidence="1">
    <location>
        <begin position="690"/>
        <end position="699"/>
    </location>
</feature>
<feature type="compositionally biased region" description="Basic and acidic residues" evidence="1">
    <location>
        <begin position="1193"/>
        <end position="1204"/>
    </location>
</feature>
<evidence type="ECO:0000256" key="1">
    <source>
        <dbReference type="SAM" id="MobiDB-lite"/>
    </source>
</evidence>
<feature type="compositionally biased region" description="Basic residues" evidence="1">
    <location>
        <begin position="954"/>
        <end position="964"/>
    </location>
</feature>
<feature type="compositionally biased region" description="Basic and acidic residues" evidence="1">
    <location>
        <begin position="251"/>
        <end position="263"/>
    </location>
</feature>
<feature type="compositionally biased region" description="Basic residues" evidence="1">
    <location>
        <begin position="862"/>
        <end position="872"/>
    </location>
</feature>
<feature type="compositionally biased region" description="Basic residues" evidence="1">
    <location>
        <begin position="1127"/>
        <end position="1137"/>
    </location>
</feature>
<organism evidence="2 3">
    <name type="scientific">Scophthalmus maximus</name>
    <name type="common">Turbot</name>
    <name type="synonym">Psetta maxima</name>
    <dbReference type="NCBI Taxonomy" id="52904"/>
    <lineage>
        <taxon>Eukaryota</taxon>
        <taxon>Metazoa</taxon>
        <taxon>Chordata</taxon>
        <taxon>Craniata</taxon>
        <taxon>Vertebrata</taxon>
        <taxon>Euteleostomi</taxon>
        <taxon>Actinopterygii</taxon>
        <taxon>Neopterygii</taxon>
        <taxon>Teleostei</taxon>
        <taxon>Neoteleostei</taxon>
        <taxon>Acanthomorphata</taxon>
        <taxon>Carangaria</taxon>
        <taxon>Pleuronectiformes</taxon>
        <taxon>Pleuronectoidei</taxon>
        <taxon>Scophthalmidae</taxon>
        <taxon>Scophthalmus</taxon>
    </lineage>
</organism>
<dbReference type="EMBL" id="CP026246">
    <property type="protein sequence ID" value="AWP00393.1"/>
    <property type="molecule type" value="Genomic_DNA"/>
</dbReference>
<feature type="region of interest" description="Disordered" evidence="1">
    <location>
        <begin position="556"/>
        <end position="1252"/>
    </location>
</feature>
<dbReference type="Proteomes" id="UP000246464">
    <property type="component" value="Chromosome 4"/>
</dbReference>
<feature type="compositionally biased region" description="Polar residues" evidence="1">
    <location>
        <begin position="328"/>
        <end position="343"/>
    </location>
</feature>
<feature type="compositionally biased region" description="Basic and acidic residues" evidence="1">
    <location>
        <begin position="1061"/>
        <end position="1081"/>
    </location>
</feature>
<feature type="compositionally biased region" description="Basic and acidic residues" evidence="1">
    <location>
        <begin position="629"/>
        <end position="640"/>
    </location>
</feature>
<feature type="compositionally biased region" description="Basic residues" evidence="1">
    <location>
        <begin position="764"/>
        <end position="776"/>
    </location>
</feature>
<gene>
    <name evidence="2" type="ORF">SMAX5B_004325</name>
</gene>
<name>A0A2U9B8U9_SCOMX</name>
<feature type="compositionally biased region" description="Basic and acidic residues" evidence="1">
    <location>
        <begin position="589"/>
        <end position="599"/>
    </location>
</feature>
<feature type="compositionally biased region" description="Acidic residues" evidence="1">
    <location>
        <begin position="161"/>
        <end position="170"/>
    </location>
</feature>
<feature type="compositionally biased region" description="Basic and acidic residues" evidence="1">
    <location>
        <begin position="650"/>
        <end position="673"/>
    </location>
</feature>
<protein>
    <submittedName>
        <fullName evidence="2">Uncharacterized protein</fullName>
    </submittedName>
</protein>
<keyword evidence="3" id="KW-1185">Reference proteome</keyword>
<reference evidence="2 3" key="1">
    <citation type="submission" date="2017-12" db="EMBL/GenBank/DDBJ databases">
        <title>Integrating genomic resources of turbot (Scophthalmus maximus) in depth evaluation of genetic and physical mapping variation across individuals.</title>
        <authorList>
            <person name="Martinez P."/>
        </authorList>
    </citation>
    <scope>NUCLEOTIDE SEQUENCE [LARGE SCALE GENOMIC DNA]</scope>
</reference>
<feature type="compositionally biased region" description="Basic residues" evidence="1">
    <location>
        <begin position="1227"/>
        <end position="1241"/>
    </location>
</feature>
<feature type="compositionally biased region" description="Basic and acidic residues" evidence="1">
    <location>
        <begin position="1109"/>
        <end position="1121"/>
    </location>
</feature>
<feature type="compositionally biased region" description="Basic and acidic residues" evidence="1">
    <location>
        <begin position="716"/>
        <end position="735"/>
    </location>
</feature>
<feature type="region of interest" description="Disordered" evidence="1">
    <location>
        <begin position="185"/>
        <end position="273"/>
    </location>
</feature>
<dbReference type="AlphaFoldDB" id="A0A2U9B8U9"/>
<feature type="compositionally biased region" description="Basic and acidic residues" evidence="1">
    <location>
        <begin position="929"/>
        <end position="946"/>
    </location>
</feature>
<feature type="compositionally biased region" description="Basic and acidic residues" evidence="1">
    <location>
        <begin position="965"/>
        <end position="974"/>
    </location>
</feature>
<proteinExistence type="predicted"/>
<feature type="region of interest" description="Disordered" evidence="1">
    <location>
        <begin position="1"/>
        <end position="85"/>
    </location>
</feature>
<feature type="compositionally biased region" description="Basic residues" evidence="1">
    <location>
        <begin position="804"/>
        <end position="813"/>
    </location>
</feature>
<feature type="compositionally biased region" description="Acidic residues" evidence="1">
    <location>
        <begin position="1001"/>
        <end position="1014"/>
    </location>
</feature>